<evidence type="ECO:0000256" key="1">
    <source>
        <dbReference type="ARBA" id="ARBA00023002"/>
    </source>
</evidence>
<dbReference type="GO" id="GO:0005829">
    <property type="term" value="C:cytosol"/>
    <property type="evidence" value="ECO:0007669"/>
    <property type="project" value="UniProtKB-ARBA"/>
</dbReference>
<dbReference type="Pfam" id="PF00248">
    <property type="entry name" value="Aldo_ket_red"/>
    <property type="match status" value="1"/>
</dbReference>
<proteinExistence type="predicted"/>
<keyword evidence="1" id="KW-0560">Oxidoreductase</keyword>
<dbReference type="Proteomes" id="UP000248764">
    <property type="component" value="Unassembled WGS sequence"/>
</dbReference>
<keyword evidence="4" id="KW-1185">Reference proteome</keyword>
<accession>A0A2W2C7X7</accession>
<dbReference type="Gene3D" id="3.20.20.100">
    <property type="entry name" value="NADP-dependent oxidoreductase domain"/>
    <property type="match status" value="1"/>
</dbReference>
<dbReference type="InterPro" id="IPR023210">
    <property type="entry name" value="NADP_OxRdtase_dom"/>
</dbReference>
<dbReference type="InterPro" id="IPR036812">
    <property type="entry name" value="NAD(P)_OxRdtase_dom_sf"/>
</dbReference>
<dbReference type="InterPro" id="IPR050523">
    <property type="entry name" value="AKR_Detox_Biosynth"/>
</dbReference>
<dbReference type="CDD" id="cd19079">
    <property type="entry name" value="AKR_EcYajO-like"/>
    <property type="match status" value="1"/>
</dbReference>
<dbReference type="PANTHER" id="PTHR43364">
    <property type="entry name" value="NADH-SPECIFIC METHYLGLYOXAL REDUCTASE-RELATED"/>
    <property type="match status" value="1"/>
</dbReference>
<dbReference type="SUPFAM" id="SSF51430">
    <property type="entry name" value="NAD(P)-linked oxidoreductase"/>
    <property type="match status" value="1"/>
</dbReference>
<sequence>MEYTRLGGSGLKVSRIVLGCMSFGDRSRGYDDWALDDTAAEPIFRQAVDLGITFWDTANTYGYGSSEEIVGRAIRRYTRREDIVLATKVFFPMHDGPGGSGLSRKAIMEQIDASLARLGTDYVDLYQIHRLDPEVPAEETMEALHDVVKAGKVRYLGASSMWAWQFAKLQYTADLGGWTRFISMQNQYSLMQREDERELFALLADQGVGSIPWSPLGKGRLTRPWGERTTRGDVDTLMQQRYTEEADKPIADAVQRVAEARGLPMAQVALAWVLRNPVVTAPIVGATKPHHLADAVAALDVELTDDEVDALEAPYTPRLPTGFS</sequence>
<evidence type="ECO:0000259" key="2">
    <source>
        <dbReference type="Pfam" id="PF00248"/>
    </source>
</evidence>
<dbReference type="GO" id="GO:0016491">
    <property type="term" value="F:oxidoreductase activity"/>
    <property type="evidence" value="ECO:0007669"/>
    <property type="project" value="UniProtKB-KW"/>
</dbReference>
<evidence type="ECO:0000313" key="4">
    <source>
        <dbReference type="Proteomes" id="UP000248764"/>
    </source>
</evidence>
<comment type="caution">
    <text evidence="3">The sequence shown here is derived from an EMBL/GenBank/DDBJ whole genome shotgun (WGS) entry which is preliminary data.</text>
</comment>
<dbReference type="FunFam" id="3.20.20.100:FF:000004">
    <property type="entry name" value="Oxidoreductase, aldo/keto reductase"/>
    <property type="match status" value="1"/>
</dbReference>
<dbReference type="PANTHER" id="PTHR43364:SF4">
    <property type="entry name" value="NAD(P)-LINKED OXIDOREDUCTASE SUPERFAMILY PROTEIN"/>
    <property type="match status" value="1"/>
</dbReference>
<reference evidence="3 4" key="1">
    <citation type="submission" date="2018-01" db="EMBL/GenBank/DDBJ databases">
        <title>Draft genome sequence of Jiangella sp. GTF31.</title>
        <authorList>
            <person name="Sahin N."/>
            <person name="Ay H."/>
            <person name="Saygin H."/>
        </authorList>
    </citation>
    <scope>NUCLEOTIDE SEQUENCE [LARGE SCALE GENOMIC DNA]</scope>
    <source>
        <strain evidence="3 4">GTF31</strain>
    </source>
</reference>
<dbReference type="AlphaFoldDB" id="A0A2W2C7X7"/>
<evidence type="ECO:0000313" key="3">
    <source>
        <dbReference type="EMBL" id="PZF84277.1"/>
    </source>
</evidence>
<protein>
    <submittedName>
        <fullName evidence="3">Alcohol dehydrogenase</fullName>
    </submittedName>
</protein>
<gene>
    <name evidence="3" type="ORF">C1I92_09535</name>
</gene>
<name>A0A2W2C7X7_9ACTN</name>
<dbReference type="RefSeq" id="WP_111254433.1">
    <property type="nucleotide sequence ID" value="NZ_POTW01000017.1"/>
</dbReference>
<feature type="domain" description="NADP-dependent oxidoreductase" evidence="2">
    <location>
        <begin position="15"/>
        <end position="313"/>
    </location>
</feature>
<organism evidence="3 4">
    <name type="scientific">Jiangella anatolica</name>
    <dbReference type="NCBI Taxonomy" id="2670374"/>
    <lineage>
        <taxon>Bacteria</taxon>
        <taxon>Bacillati</taxon>
        <taxon>Actinomycetota</taxon>
        <taxon>Actinomycetes</taxon>
        <taxon>Jiangellales</taxon>
        <taxon>Jiangellaceae</taxon>
        <taxon>Jiangella</taxon>
    </lineage>
</organism>
<dbReference type="EMBL" id="POTW01000017">
    <property type="protein sequence ID" value="PZF84277.1"/>
    <property type="molecule type" value="Genomic_DNA"/>
</dbReference>